<dbReference type="SUPFAM" id="SSF54593">
    <property type="entry name" value="Glyoxalase/Bleomycin resistance protein/Dihydroxybiphenyl dioxygenase"/>
    <property type="match status" value="2"/>
</dbReference>
<dbReference type="InterPro" id="IPR029068">
    <property type="entry name" value="Glyas_Bleomycin-R_OHBP_Dase"/>
</dbReference>
<dbReference type="GO" id="GO:0005737">
    <property type="term" value="C:cytoplasm"/>
    <property type="evidence" value="ECO:0007669"/>
    <property type="project" value="TreeGrafter"/>
</dbReference>
<evidence type="ECO:0000256" key="3">
    <source>
        <dbReference type="ARBA" id="ARBA00012081"/>
    </source>
</evidence>
<dbReference type="InterPro" id="IPR037523">
    <property type="entry name" value="VOC_core"/>
</dbReference>
<dbReference type="UniPathway" id="UPA00619">
    <property type="reaction ID" value="UER00675"/>
</dbReference>
<sequence length="326" mass="36668">MHNDKGAAAMKAYRSHQTSATTPSFIGTGIGSISRRVHIARQPLISPRPVHRHAQRSFLTMSQKMLHAVYRVGDLEATSKFLEALGMKRLRYRDVPSEKYSNAFFGYGPEQKGEYFSLELTYNYGVDSYDIGTGFGHFGVAVEDASAVVERVREAGFKVCREVGPVKGGSTVIAFVQDPTGYKFEVIQRKQRDPMCQVMLRVRDLDATIKFYEAMGMRLLRKRENEQYNYTLAFMGFAEESDSTVLELTYNHGENEYTSGDGYAQIAVSTPDVYEAAKRFEENGIEVARKPGPVPGIGTKITAVRDPDGWKTVLVDEQDFEKEFDE</sequence>
<dbReference type="PROSITE" id="PS00934">
    <property type="entry name" value="GLYOXALASE_I_1"/>
    <property type="match status" value="1"/>
</dbReference>
<evidence type="ECO:0000256" key="6">
    <source>
        <dbReference type="ARBA" id="ARBA00030537"/>
    </source>
</evidence>
<gene>
    <name evidence="12" type="ORF">CHC_T00009567001</name>
</gene>
<evidence type="ECO:0000259" key="11">
    <source>
        <dbReference type="PROSITE" id="PS51819"/>
    </source>
</evidence>
<dbReference type="InterPro" id="IPR004360">
    <property type="entry name" value="Glyas_Fos-R_dOase_dom"/>
</dbReference>
<reference evidence="13" key="1">
    <citation type="journal article" date="2013" name="Proc. Natl. Acad. Sci. U.S.A.">
        <title>Genome structure and metabolic features in the red seaweed Chondrus crispus shed light on evolution of the Archaeplastida.</title>
        <authorList>
            <person name="Collen J."/>
            <person name="Porcel B."/>
            <person name="Carre W."/>
            <person name="Ball S.G."/>
            <person name="Chaparro C."/>
            <person name="Tonon T."/>
            <person name="Barbeyron T."/>
            <person name="Michel G."/>
            <person name="Noel B."/>
            <person name="Valentin K."/>
            <person name="Elias M."/>
            <person name="Artiguenave F."/>
            <person name="Arun A."/>
            <person name="Aury J.M."/>
            <person name="Barbosa-Neto J.F."/>
            <person name="Bothwell J.H."/>
            <person name="Bouget F.Y."/>
            <person name="Brillet L."/>
            <person name="Cabello-Hurtado F."/>
            <person name="Capella-Gutierrez S."/>
            <person name="Charrier B."/>
            <person name="Cladiere L."/>
            <person name="Cock J.M."/>
            <person name="Coelho S.M."/>
            <person name="Colleoni C."/>
            <person name="Czjzek M."/>
            <person name="Da Silva C."/>
            <person name="Delage L."/>
            <person name="Denoeud F."/>
            <person name="Deschamps P."/>
            <person name="Dittami S.M."/>
            <person name="Gabaldon T."/>
            <person name="Gachon C.M."/>
            <person name="Groisillier A."/>
            <person name="Herve C."/>
            <person name="Jabbari K."/>
            <person name="Katinka M."/>
            <person name="Kloareg B."/>
            <person name="Kowalczyk N."/>
            <person name="Labadie K."/>
            <person name="Leblanc C."/>
            <person name="Lopez P.J."/>
            <person name="McLachlan D.H."/>
            <person name="Meslet-Cladiere L."/>
            <person name="Moustafa A."/>
            <person name="Nehr Z."/>
            <person name="Nyvall Collen P."/>
            <person name="Panaud O."/>
            <person name="Partensky F."/>
            <person name="Poulain J."/>
            <person name="Rensing S.A."/>
            <person name="Rousvoal S."/>
            <person name="Samson G."/>
            <person name="Symeonidi A."/>
            <person name="Weissenbach J."/>
            <person name="Zambounis A."/>
            <person name="Wincker P."/>
            <person name="Boyen C."/>
        </authorList>
    </citation>
    <scope>NUCLEOTIDE SEQUENCE [LARGE SCALE GENOMIC DNA]</scope>
    <source>
        <strain evidence="13">cv. Stackhouse</strain>
    </source>
</reference>
<dbReference type="OMA" id="MGDAWGH"/>
<keyword evidence="13" id="KW-1185">Reference proteome</keyword>
<dbReference type="PhylomeDB" id="R7QPU6"/>
<dbReference type="GO" id="GO:0004462">
    <property type="term" value="F:lactoylglutathione lyase activity"/>
    <property type="evidence" value="ECO:0007669"/>
    <property type="project" value="UniProtKB-UniRule"/>
</dbReference>
<protein>
    <recommendedName>
        <fullName evidence="3 10">Lactoylglutathione lyase</fullName>
        <ecNumber evidence="3 10">4.4.1.5</ecNumber>
    </recommendedName>
    <alternativeName>
        <fullName evidence="6 10">Glyoxalase I</fullName>
    </alternativeName>
</protein>
<evidence type="ECO:0000256" key="1">
    <source>
        <dbReference type="ARBA" id="ARBA00005008"/>
    </source>
</evidence>
<dbReference type="NCBIfam" id="TIGR00068">
    <property type="entry name" value="glyox_I"/>
    <property type="match status" value="1"/>
</dbReference>
<dbReference type="PROSITE" id="PS51819">
    <property type="entry name" value="VOC"/>
    <property type="match status" value="2"/>
</dbReference>
<dbReference type="PANTHER" id="PTHR46036">
    <property type="entry name" value="LACTOYLGLUTATHIONE LYASE"/>
    <property type="match status" value="1"/>
</dbReference>
<dbReference type="PROSITE" id="PS00935">
    <property type="entry name" value="GLYOXALASE_I_2"/>
    <property type="match status" value="1"/>
</dbReference>
<keyword evidence="9 10" id="KW-0862">Zinc</keyword>
<dbReference type="GO" id="GO:0046872">
    <property type="term" value="F:metal ion binding"/>
    <property type="evidence" value="ECO:0007669"/>
    <property type="project" value="UniProtKB-UniRule"/>
</dbReference>
<dbReference type="InterPro" id="IPR018146">
    <property type="entry name" value="Glyoxalase_1_CS"/>
</dbReference>
<evidence type="ECO:0000256" key="5">
    <source>
        <dbReference type="ARBA" id="ARBA00023239"/>
    </source>
</evidence>
<dbReference type="EC" id="4.4.1.5" evidence="3 10"/>
<dbReference type="PANTHER" id="PTHR46036:SF5">
    <property type="entry name" value="LACTOYLGLUTATHIONE LYASE"/>
    <property type="match status" value="1"/>
</dbReference>
<dbReference type="Pfam" id="PF00903">
    <property type="entry name" value="Glyoxalase"/>
    <property type="match status" value="2"/>
</dbReference>
<dbReference type="GO" id="GO:0019243">
    <property type="term" value="P:methylglyoxal catabolic process to D-lactate via S-lactoyl-glutathione"/>
    <property type="evidence" value="ECO:0007669"/>
    <property type="project" value="TreeGrafter"/>
</dbReference>
<dbReference type="RefSeq" id="XP_005710107.1">
    <property type="nucleotide sequence ID" value="XM_005710050.1"/>
</dbReference>
<feature type="active site" description="Proton donor/acceptor" evidence="8">
    <location>
        <position position="185"/>
    </location>
</feature>
<dbReference type="AlphaFoldDB" id="R7QPU6"/>
<dbReference type="Proteomes" id="UP000012073">
    <property type="component" value="Unassembled WGS sequence"/>
</dbReference>
<dbReference type="OrthoDB" id="16820at2759"/>
<evidence type="ECO:0000256" key="9">
    <source>
        <dbReference type="PIRSR" id="PIRSR604361-3"/>
    </source>
</evidence>
<evidence type="ECO:0000256" key="8">
    <source>
        <dbReference type="PIRSR" id="PIRSR604361-1"/>
    </source>
</evidence>
<dbReference type="GeneID" id="17317836"/>
<dbReference type="InterPro" id="IPR004361">
    <property type="entry name" value="Glyoxalase_1"/>
</dbReference>
<evidence type="ECO:0000256" key="7">
    <source>
        <dbReference type="ARBA" id="ARBA00048273"/>
    </source>
</evidence>
<feature type="domain" description="VOC" evidence="11">
    <location>
        <begin position="194"/>
        <end position="317"/>
    </location>
</feature>
<proteinExistence type="inferred from homology"/>
<evidence type="ECO:0000313" key="12">
    <source>
        <dbReference type="EMBL" id="CDF39813.1"/>
    </source>
</evidence>
<dbReference type="STRING" id="2769.R7QPU6"/>
<evidence type="ECO:0000256" key="10">
    <source>
        <dbReference type="RuleBase" id="RU361179"/>
    </source>
</evidence>
<feature type="domain" description="VOC" evidence="11">
    <location>
        <begin position="64"/>
        <end position="189"/>
    </location>
</feature>
<organism evidence="12 13">
    <name type="scientific">Chondrus crispus</name>
    <name type="common">Carrageen Irish moss</name>
    <name type="synonym">Polymorpha crispa</name>
    <dbReference type="NCBI Taxonomy" id="2769"/>
    <lineage>
        <taxon>Eukaryota</taxon>
        <taxon>Rhodophyta</taxon>
        <taxon>Florideophyceae</taxon>
        <taxon>Rhodymeniophycidae</taxon>
        <taxon>Gigartinales</taxon>
        <taxon>Gigartinaceae</taxon>
        <taxon>Chondrus</taxon>
    </lineage>
</organism>
<keyword evidence="4 9" id="KW-0479">Metal-binding</keyword>
<evidence type="ECO:0000256" key="2">
    <source>
        <dbReference type="ARBA" id="ARBA00010363"/>
    </source>
</evidence>
<feature type="binding site" evidence="9">
    <location>
        <position position="119"/>
    </location>
    <ligand>
        <name>Zn(2+)</name>
        <dbReference type="ChEBI" id="CHEBI:29105"/>
        <note>ligand shared between dimeric partners</note>
    </ligand>
</feature>
<comment type="catalytic activity">
    <reaction evidence="7 10">
        <text>(R)-S-lactoylglutathione = methylglyoxal + glutathione</text>
        <dbReference type="Rhea" id="RHEA:19069"/>
        <dbReference type="ChEBI" id="CHEBI:17158"/>
        <dbReference type="ChEBI" id="CHEBI:57474"/>
        <dbReference type="ChEBI" id="CHEBI:57925"/>
        <dbReference type="EC" id="4.4.1.5"/>
    </reaction>
</comment>
<feature type="binding site" evidence="9">
    <location>
        <position position="185"/>
    </location>
    <ligand>
        <name>Zn(2+)</name>
        <dbReference type="ChEBI" id="CHEBI:29105"/>
        <note>ligand shared between dimeric partners</note>
    </ligand>
</feature>
<evidence type="ECO:0000313" key="13">
    <source>
        <dbReference type="Proteomes" id="UP000012073"/>
    </source>
</evidence>
<comment type="function">
    <text evidence="10">Catalyzes the conversion of hemimercaptal, formed from methylglyoxal and glutathione, to S-lactoylglutathione.</text>
</comment>
<comment type="cofactor">
    <cofactor evidence="9">
        <name>Zn(2+)</name>
        <dbReference type="ChEBI" id="CHEBI:29105"/>
    </cofactor>
    <text evidence="9">Binds 1 zinc ion per subunit. In the homodimer, two zinc ions are bound between subunits.</text>
</comment>
<keyword evidence="5 10" id="KW-0456">Lyase</keyword>
<comment type="pathway">
    <text evidence="1 10">Secondary metabolite metabolism; methylglyoxal degradation; (R)-lactate from methylglyoxal: step 1/2.</text>
</comment>
<dbReference type="KEGG" id="ccp:CHC_T00009567001"/>
<name>R7QPU6_CHOCR</name>
<accession>R7QPU6</accession>
<evidence type="ECO:0000256" key="4">
    <source>
        <dbReference type="ARBA" id="ARBA00022723"/>
    </source>
</evidence>
<dbReference type="Gramene" id="CDF39813">
    <property type="protein sequence ID" value="CDF39813"/>
    <property type="gene ID" value="CHC_T00009567001"/>
</dbReference>
<comment type="similarity">
    <text evidence="2 10">Belongs to the glyoxalase I family.</text>
</comment>
<dbReference type="Gene3D" id="3.10.180.10">
    <property type="entry name" value="2,3-Dihydroxybiphenyl 1,2-Dioxygenase, domain 1"/>
    <property type="match status" value="2"/>
</dbReference>
<dbReference type="EMBL" id="HG002080">
    <property type="protein sequence ID" value="CDF39813.1"/>
    <property type="molecule type" value="Genomic_DNA"/>
</dbReference>
<feature type="binding site" evidence="9">
    <location>
        <position position="137"/>
    </location>
    <ligand>
        <name>Zn(2+)</name>
        <dbReference type="ChEBI" id="CHEBI:29105"/>
        <note>ligand shared between dimeric partners</note>
    </ligand>
</feature>